<sequence length="62" mass="6755">MEFDATRTVAIFILLIAVGALALFATPMEQSTILMMVLPSMVVGGLVFLLLGVKHGEYRAMR</sequence>
<gene>
    <name evidence="2" type="ORF">ACFSBT_09705</name>
</gene>
<comment type="caution">
    <text evidence="2">The sequence shown here is derived from an EMBL/GenBank/DDBJ whole genome shotgun (WGS) entry which is preliminary data.</text>
</comment>
<keyword evidence="1" id="KW-1133">Transmembrane helix</keyword>
<dbReference type="InterPro" id="IPR055757">
    <property type="entry name" value="DUF7333"/>
</dbReference>
<evidence type="ECO:0000313" key="2">
    <source>
        <dbReference type="EMBL" id="MFD1513552.1"/>
    </source>
</evidence>
<dbReference type="EMBL" id="JBHUDC010000004">
    <property type="protein sequence ID" value="MFD1513552.1"/>
    <property type="molecule type" value="Genomic_DNA"/>
</dbReference>
<feature type="transmembrane region" description="Helical" evidence="1">
    <location>
        <begin position="33"/>
        <end position="53"/>
    </location>
</feature>
<name>A0ABD6AVE8_9EURY</name>
<feature type="transmembrane region" description="Helical" evidence="1">
    <location>
        <begin position="9"/>
        <end position="27"/>
    </location>
</feature>
<dbReference type="Pfam" id="PF24020">
    <property type="entry name" value="DUF7333"/>
    <property type="match status" value="1"/>
</dbReference>
<proteinExistence type="predicted"/>
<protein>
    <submittedName>
        <fullName evidence="2">Uncharacterized protein</fullName>
    </submittedName>
</protein>
<evidence type="ECO:0000313" key="3">
    <source>
        <dbReference type="Proteomes" id="UP001597187"/>
    </source>
</evidence>
<evidence type="ECO:0000256" key="1">
    <source>
        <dbReference type="SAM" id="Phobius"/>
    </source>
</evidence>
<keyword evidence="3" id="KW-1185">Reference proteome</keyword>
<accession>A0ABD6AVE8</accession>
<dbReference type="AlphaFoldDB" id="A0ABD6AVE8"/>
<organism evidence="2 3">
    <name type="scientific">Halomarina rubra</name>
    <dbReference type="NCBI Taxonomy" id="2071873"/>
    <lineage>
        <taxon>Archaea</taxon>
        <taxon>Methanobacteriati</taxon>
        <taxon>Methanobacteriota</taxon>
        <taxon>Stenosarchaea group</taxon>
        <taxon>Halobacteria</taxon>
        <taxon>Halobacteriales</taxon>
        <taxon>Natronomonadaceae</taxon>
        <taxon>Halomarina</taxon>
    </lineage>
</organism>
<reference evidence="2 3" key="1">
    <citation type="journal article" date="2019" name="Int. J. Syst. Evol. Microbiol.">
        <title>The Global Catalogue of Microorganisms (GCM) 10K type strain sequencing project: providing services to taxonomists for standard genome sequencing and annotation.</title>
        <authorList>
            <consortium name="The Broad Institute Genomics Platform"/>
            <consortium name="The Broad Institute Genome Sequencing Center for Infectious Disease"/>
            <person name="Wu L."/>
            <person name="Ma J."/>
        </authorList>
    </citation>
    <scope>NUCLEOTIDE SEQUENCE [LARGE SCALE GENOMIC DNA]</scope>
    <source>
        <strain evidence="2 3">CGMCC 1.12563</strain>
    </source>
</reference>
<keyword evidence="1" id="KW-0812">Transmembrane</keyword>
<dbReference type="RefSeq" id="WP_250873527.1">
    <property type="nucleotide sequence ID" value="NZ_JALXFV010000004.1"/>
</dbReference>
<keyword evidence="1" id="KW-0472">Membrane</keyword>
<dbReference type="Proteomes" id="UP001597187">
    <property type="component" value="Unassembled WGS sequence"/>
</dbReference>